<keyword evidence="1" id="KW-0614">Plasmid</keyword>
<dbReference type="InterPro" id="IPR027839">
    <property type="entry name" value="DUF4432"/>
</dbReference>
<gene>
    <name evidence="1" type="ORF">CCGE525_23555</name>
</gene>
<dbReference type="InterPro" id="IPR014718">
    <property type="entry name" value="GH-type_carb-bd"/>
</dbReference>
<dbReference type="Proteomes" id="UP000282195">
    <property type="component" value="Plasmid pRCCGE525c"/>
</dbReference>
<geneLocation type="plasmid" evidence="2">
    <name>prccge525c</name>
</geneLocation>
<organism evidence="1 2">
    <name type="scientific">Rhizobium jaguaris</name>
    <dbReference type="NCBI Taxonomy" id="1312183"/>
    <lineage>
        <taxon>Bacteria</taxon>
        <taxon>Pseudomonadati</taxon>
        <taxon>Pseudomonadota</taxon>
        <taxon>Alphaproteobacteria</taxon>
        <taxon>Hyphomicrobiales</taxon>
        <taxon>Rhizobiaceae</taxon>
        <taxon>Rhizobium/Agrobacterium group</taxon>
        <taxon>Rhizobium</taxon>
    </lineage>
</organism>
<reference evidence="1 2" key="1">
    <citation type="submission" date="2018-10" db="EMBL/GenBank/DDBJ databases">
        <title>Rhizobium etli, R. leguminosarum and a new Rhizobium genospecies from Phaseolus dumosus.</title>
        <authorList>
            <person name="Ramirez-Puebla S.T."/>
            <person name="Rogel-Hernandez M.A."/>
            <person name="Guerrero G."/>
            <person name="Ormeno-Orrillo E."/>
            <person name="Martinez-Romero J.C."/>
            <person name="Negrete-Yankelevich S."/>
            <person name="Martinez-Romero E."/>
        </authorList>
    </citation>
    <scope>NUCLEOTIDE SEQUENCE [LARGE SCALE GENOMIC DNA]</scope>
    <source>
        <strain evidence="1 2">CCGE525</strain>
        <plasmid evidence="2">prccge525c</plasmid>
    </source>
</reference>
<dbReference type="KEGG" id="rjg:CCGE525_23555"/>
<dbReference type="EMBL" id="CP032695">
    <property type="protein sequence ID" value="AYG61846.1"/>
    <property type="molecule type" value="Genomic_DNA"/>
</dbReference>
<proteinExistence type="predicted"/>
<protein>
    <submittedName>
        <fullName evidence="1">DUF4432 family protein</fullName>
    </submittedName>
</protein>
<sequence>MTIPSIKKQREAQELSSVELRQRTVDGRGVADIRLLQVEDGPGRGQRLLVVRNATRIRFETAPDRGFDISSATWRGINIGWNSANGLPWPANSVDAEDGVGAMLRARCPCPCHGQFRLIKGGDRGFGSRSSVWIETSVSKPNRHRSGDSASLAAPAPCAGAALSMSRNRRAR</sequence>
<evidence type="ECO:0000313" key="1">
    <source>
        <dbReference type="EMBL" id="AYG61846.1"/>
    </source>
</evidence>
<keyword evidence="2" id="KW-1185">Reference proteome</keyword>
<dbReference type="AlphaFoldDB" id="A0A387G2P9"/>
<dbReference type="GO" id="GO:0030246">
    <property type="term" value="F:carbohydrate binding"/>
    <property type="evidence" value="ECO:0007669"/>
    <property type="project" value="InterPro"/>
</dbReference>
<evidence type="ECO:0000313" key="2">
    <source>
        <dbReference type="Proteomes" id="UP000282195"/>
    </source>
</evidence>
<dbReference type="Gene3D" id="2.70.98.10">
    <property type="match status" value="1"/>
</dbReference>
<dbReference type="OrthoDB" id="9791280at2"/>
<dbReference type="Pfam" id="PF14486">
    <property type="entry name" value="DUF4432"/>
    <property type="match status" value="1"/>
</dbReference>
<dbReference type="RefSeq" id="WP_120706782.1">
    <property type="nucleotide sequence ID" value="NZ_CP032695.1"/>
</dbReference>
<accession>A0A387G2P9</accession>
<name>A0A387G2P9_9HYPH</name>